<dbReference type="EMBL" id="LN614830">
    <property type="protein sequence ID" value="CEG61202.1"/>
    <property type="molecule type" value="Genomic_DNA"/>
</dbReference>
<evidence type="ECO:0000313" key="11">
    <source>
        <dbReference type="EMBL" id="SCY32819.1"/>
    </source>
</evidence>
<dbReference type="GO" id="GO:0008643">
    <property type="term" value="P:carbohydrate transport"/>
    <property type="evidence" value="ECO:0007669"/>
    <property type="project" value="InterPro"/>
</dbReference>
<dbReference type="InterPro" id="IPR012340">
    <property type="entry name" value="NA-bd_OB-fold"/>
</dbReference>
<dbReference type="Proteomes" id="UP000032414">
    <property type="component" value="Chromosome I"/>
</dbReference>
<keyword evidence="8" id="KW-0472">Membrane</keyword>
<dbReference type="Proteomes" id="UP000182998">
    <property type="component" value="Unassembled WGS sequence"/>
</dbReference>
<dbReference type="SUPFAM" id="SSF50331">
    <property type="entry name" value="MOP-like"/>
    <property type="match status" value="1"/>
</dbReference>
<dbReference type="FunFam" id="3.40.50.300:FF:000042">
    <property type="entry name" value="Maltose/maltodextrin ABC transporter, ATP-binding protein"/>
    <property type="match status" value="1"/>
</dbReference>
<sequence length="363" mass="40451">MAMVNLVEVSKYHGQQLILDQINLHIDKGEFVAVVGPSGCGKSTLLRLVAGLDTVSSGKILINNQCVNDIPPAKRDMSMVFQSYALYPHMSVFDNMAYGLKMRGMKPNQIRQKVTEVAAVLQLSDYLTRKPAELSGGQRQRVAMGRAIVRSPAVFLFDEPLSNLDAKLRSEMRHEIKKLHRQFKTTSLYVTHDQIEAMTMASRILVLNKGKVEQIDSPQNLYQRPASLFVAGFIGHYPINFLPARINLNCQKVITDIGIELPLPKMSESLPCGEEVILGVRPEHLNIAPRNKEDAILVKVEYIDDMGADKLVQVVSQCGMARFAIRTSTDIEVIDNQLALELVVSKANLFHHKTGLRLGGWHG</sequence>
<evidence type="ECO:0000256" key="3">
    <source>
        <dbReference type="ARBA" id="ARBA00022519"/>
    </source>
</evidence>
<evidence type="ECO:0000256" key="7">
    <source>
        <dbReference type="ARBA" id="ARBA00022967"/>
    </source>
</evidence>
<accession>A0A098GGU5</accession>
<evidence type="ECO:0000256" key="4">
    <source>
        <dbReference type="ARBA" id="ARBA00022597"/>
    </source>
</evidence>
<dbReference type="GO" id="GO:0016887">
    <property type="term" value="F:ATP hydrolysis activity"/>
    <property type="evidence" value="ECO:0007669"/>
    <property type="project" value="InterPro"/>
</dbReference>
<dbReference type="InterPro" id="IPR015855">
    <property type="entry name" value="ABC_transpr_MalK-like"/>
</dbReference>
<evidence type="ECO:0000313" key="12">
    <source>
        <dbReference type="Proteomes" id="UP000032414"/>
    </source>
</evidence>
<dbReference type="InterPro" id="IPR040582">
    <property type="entry name" value="OB_MalK-like"/>
</dbReference>
<evidence type="ECO:0000256" key="1">
    <source>
        <dbReference type="ARBA" id="ARBA00022448"/>
    </source>
</evidence>
<dbReference type="InterPro" id="IPR003439">
    <property type="entry name" value="ABC_transporter-like_ATP-bd"/>
</dbReference>
<dbReference type="SUPFAM" id="SSF52540">
    <property type="entry name" value="P-loop containing nucleoside triphosphate hydrolases"/>
    <property type="match status" value="1"/>
</dbReference>
<dbReference type="Gene3D" id="2.40.50.100">
    <property type="match status" value="1"/>
</dbReference>
<dbReference type="PANTHER" id="PTHR43875:SF12">
    <property type="entry name" value="SN-GLYCEROL-3-PHOSPHATE IMPORT ATP-BINDING PROTEIN UGPC"/>
    <property type="match status" value="1"/>
</dbReference>
<keyword evidence="5" id="KW-0547">Nucleotide-binding</keyword>
<dbReference type="Gene3D" id="2.40.50.140">
    <property type="entry name" value="Nucleic acid-binding proteins"/>
    <property type="match status" value="1"/>
</dbReference>
<protein>
    <submittedName>
        <fullName evidence="11">Carbohydrate ABC transporter ATP-binding protein, CUT1 family (TC 3.A.1.1.-)</fullName>
    </submittedName>
    <submittedName>
        <fullName evidence="10">sn-glycerol-3-phosphate import ATP-binding protein UgpC</fullName>
        <ecNumber evidence="10">3.6.3.20</ecNumber>
    </submittedName>
</protein>
<reference evidence="10" key="2">
    <citation type="submission" date="2014-09" db="EMBL/GenBank/DDBJ databases">
        <authorList>
            <person name="GOMEZ-VALERO Laura"/>
        </authorList>
    </citation>
    <scope>NUCLEOTIDE SEQUENCE</scope>
    <source>
        <strain evidence="10">ATCC33218</strain>
    </source>
</reference>
<dbReference type="PANTHER" id="PTHR43875">
    <property type="entry name" value="MALTODEXTRIN IMPORT ATP-BINDING PROTEIN MSMX"/>
    <property type="match status" value="1"/>
</dbReference>
<keyword evidence="7" id="KW-1278">Translocase</keyword>
<dbReference type="EC" id="3.6.3.20" evidence="10"/>
<dbReference type="NCBIfam" id="NF008653">
    <property type="entry name" value="PRK11650.1"/>
    <property type="match status" value="1"/>
</dbReference>
<dbReference type="KEGG" id="tmc:LMI_1913"/>
<evidence type="ECO:0000313" key="10">
    <source>
        <dbReference type="EMBL" id="CEG61202.1"/>
    </source>
</evidence>
<gene>
    <name evidence="10" type="primary">ugpC</name>
    <name evidence="10" type="ORF">LMI_1913</name>
    <name evidence="11" type="ORF">SAMN02982997_01415</name>
</gene>
<reference evidence="11 13" key="3">
    <citation type="submission" date="2016-10" db="EMBL/GenBank/DDBJ databases">
        <authorList>
            <person name="Varghese N."/>
            <person name="Submissions S."/>
        </authorList>
    </citation>
    <scope>NUCLEOTIDE SEQUENCE [LARGE SCALE GENOMIC DNA]</scope>
    <source>
        <strain evidence="11 13">ATCC 33218</strain>
    </source>
</reference>
<dbReference type="InterPro" id="IPR027417">
    <property type="entry name" value="P-loop_NTPase"/>
</dbReference>
<proteinExistence type="predicted"/>
<name>A0A098GGU5_LEGMI</name>
<dbReference type="OrthoDB" id="9802264at2"/>
<dbReference type="STRING" id="451.B6N58_06445"/>
<dbReference type="InterPro" id="IPR003593">
    <property type="entry name" value="AAA+_ATPase"/>
</dbReference>
<evidence type="ECO:0000256" key="8">
    <source>
        <dbReference type="ARBA" id="ARBA00023136"/>
    </source>
</evidence>
<evidence type="ECO:0000313" key="13">
    <source>
        <dbReference type="Proteomes" id="UP000182998"/>
    </source>
</evidence>
<dbReference type="GO" id="GO:0015794">
    <property type="term" value="P:glycerol-3-phosphate transmembrane transport"/>
    <property type="evidence" value="ECO:0007669"/>
    <property type="project" value="TreeGrafter"/>
</dbReference>
<dbReference type="EMBL" id="FMVN01000006">
    <property type="protein sequence ID" value="SCY32819.1"/>
    <property type="molecule type" value="Genomic_DNA"/>
</dbReference>
<dbReference type="Pfam" id="PF00005">
    <property type="entry name" value="ABC_tran"/>
    <property type="match status" value="1"/>
</dbReference>
<keyword evidence="4" id="KW-0762">Sugar transport</keyword>
<dbReference type="AlphaFoldDB" id="A0A098GGU5"/>
<dbReference type="PROSITE" id="PS50893">
    <property type="entry name" value="ABC_TRANSPORTER_2"/>
    <property type="match status" value="1"/>
</dbReference>
<evidence type="ECO:0000259" key="9">
    <source>
        <dbReference type="PROSITE" id="PS50893"/>
    </source>
</evidence>
<dbReference type="Pfam" id="PF17912">
    <property type="entry name" value="OB_MalK"/>
    <property type="match status" value="1"/>
</dbReference>
<dbReference type="HOGENOM" id="CLU_000604_1_1_6"/>
<dbReference type="CDD" id="cd03301">
    <property type="entry name" value="ABC_MalK_N"/>
    <property type="match status" value="1"/>
</dbReference>
<keyword evidence="3" id="KW-0997">Cell inner membrane</keyword>
<organism evidence="10 12">
    <name type="scientific">Legionella micdadei</name>
    <name type="common">Tatlockia micdadei</name>
    <dbReference type="NCBI Taxonomy" id="451"/>
    <lineage>
        <taxon>Bacteria</taxon>
        <taxon>Pseudomonadati</taxon>
        <taxon>Pseudomonadota</taxon>
        <taxon>Gammaproteobacteria</taxon>
        <taxon>Legionellales</taxon>
        <taxon>Legionellaceae</taxon>
        <taxon>Legionella</taxon>
    </lineage>
</organism>
<evidence type="ECO:0000256" key="6">
    <source>
        <dbReference type="ARBA" id="ARBA00022840"/>
    </source>
</evidence>
<reference evidence="12" key="1">
    <citation type="submission" date="2014-09" db="EMBL/GenBank/DDBJ databases">
        <authorList>
            <person name="Gomez-Valero L."/>
        </authorList>
    </citation>
    <scope>NUCLEOTIDE SEQUENCE [LARGE SCALE GENOMIC DNA]</scope>
    <source>
        <strain evidence="12">ATCC33218</strain>
    </source>
</reference>
<dbReference type="SMART" id="SM00382">
    <property type="entry name" value="AAA"/>
    <property type="match status" value="1"/>
</dbReference>
<dbReference type="PATRIC" id="fig|451.8.peg.1390"/>
<feature type="domain" description="ABC transporter" evidence="9">
    <location>
        <begin position="4"/>
        <end position="234"/>
    </location>
</feature>
<dbReference type="InterPro" id="IPR017871">
    <property type="entry name" value="ABC_transporter-like_CS"/>
</dbReference>
<dbReference type="InterPro" id="IPR008995">
    <property type="entry name" value="Mo/tungstate-bd_C_term_dom"/>
</dbReference>
<dbReference type="GO" id="GO:0001407">
    <property type="term" value="P:glycerophosphodiester transmembrane transport"/>
    <property type="evidence" value="ECO:0007669"/>
    <property type="project" value="TreeGrafter"/>
</dbReference>
<dbReference type="RefSeq" id="WP_045099490.1">
    <property type="nucleotide sequence ID" value="NZ_CP020614.1"/>
</dbReference>
<keyword evidence="6 10" id="KW-0067">ATP-binding</keyword>
<dbReference type="GO" id="GO:0005524">
    <property type="term" value="F:ATP binding"/>
    <property type="evidence" value="ECO:0007669"/>
    <property type="project" value="UniProtKB-KW"/>
</dbReference>
<dbReference type="InterPro" id="IPR047641">
    <property type="entry name" value="ABC_transpr_MalK/UgpC-like"/>
</dbReference>
<evidence type="ECO:0000256" key="5">
    <source>
        <dbReference type="ARBA" id="ARBA00022741"/>
    </source>
</evidence>
<keyword evidence="10" id="KW-0378">Hydrolase</keyword>
<evidence type="ECO:0000256" key="2">
    <source>
        <dbReference type="ARBA" id="ARBA00022475"/>
    </source>
</evidence>
<keyword evidence="1" id="KW-0813">Transport</keyword>
<keyword evidence="2" id="KW-1003">Cell membrane</keyword>
<dbReference type="GO" id="GO:0140359">
    <property type="term" value="F:ABC-type transporter activity"/>
    <property type="evidence" value="ECO:0007669"/>
    <property type="project" value="InterPro"/>
</dbReference>
<dbReference type="Gene3D" id="3.40.50.300">
    <property type="entry name" value="P-loop containing nucleotide triphosphate hydrolases"/>
    <property type="match status" value="1"/>
</dbReference>
<dbReference type="GO" id="GO:0055052">
    <property type="term" value="C:ATP-binding cassette (ABC) transporter complex, substrate-binding subunit-containing"/>
    <property type="evidence" value="ECO:0007669"/>
    <property type="project" value="TreeGrafter"/>
</dbReference>
<dbReference type="PROSITE" id="PS00211">
    <property type="entry name" value="ABC_TRANSPORTER_1"/>
    <property type="match status" value="1"/>
</dbReference>
<keyword evidence="13" id="KW-1185">Reference proteome</keyword>